<proteinExistence type="predicted"/>
<protein>
    <submittedName>
        <fullName evidence="3">Pc18g00810 protein</fullName>
    </submittedName>
</protein>
<dbReference type="BioCyc" id="PCHR:PC18G00810-MONOMER"/>
<reference evidence="3 4" key="1">
    <citation type="journal article" date="2008" name="Nat. Biotechnol.">
        <title>Genome sequencing and analysis of the filamentous fungus Penicillium chrysogenum.</title>
        <authorList>
            <person name="van den Berg M.A."/>
            <person name="Albang R."/>
            <person name="Albermann K."/>
            <person name="Badger J.H."/>
            <person name="Daran J.-M."/>
            <person name="Driessen A.J.M."/>
            <person name="Garcia-Estrada C."/>
            <person name="Fedorova N.D."/>
            <person name="Harris D.M."/>
            <person name="Heijne W.H.M."/>
            <person name="Joardar V.S."/>
            <person name="Kiel J.A.K.W."/>
            <person name="Kovalchuk A."/>
            <person name="Martin J.F."/>
            <person name="Nierman W.C."/>
            <person name="Nijland J.G."/>
            <person name="Pronk J.T."/>
            <person name="Roubos J.A."/>
            <person name="van der Klei I.J."/>
            <person name="van Peij N.N.M.E."/>
            <person name="Veenhuis M."/>
            <person name="von Doehren H."/>
            <person name="Wagner C."/>
            <person name="Wortman J.R."/>
            <person name="Bovenberg R.A.L."/>
        </authorList>
    </citation>
    <scope>NUCLEOTIDE SEQUENCE [LARGE SCALE GENOMIC DNA]</scope>
    <source>
        <strain evidence="4">ATCC 28089 / DSM 1075 / NRRL 1951 / Wisconsin 54-1255</strain>
    </source>
</reference>
<dbReference type="InterPro" id="IPR008630">
    <property type="entry name" value="Glyco_trans_34"/>
</dbReference>
<dbReference type="GO" id="GO:0006487">
    <property type="term" value="P:protein N-linked glycosylation"/>
    <property type="evidence" value="ECO:0007669"/>
    <property type="project" value="TreeGrafter"/>
</dbReference>
<dbReference type="PANTHER" id="PTHR31306">
    <property type="entry name" value="ALPHA-1,6-MANNOSYLTRANSFERASE MNN11-RELATED"/>
    <property type="match status" value="1"/>
</dbReference>
<organism evidence="3 4">
    <name type="scientific">Penicillium rubens (strain ATCC 28089 / DSM 1075 / NRRL 1951 / Wisconsin 54-1255)</name>
    <name type="common">Penicillium chrysogenum</name>
    <dbReference type="NCBI Taxonomy" id="500485"/>
    <lineage>
        <taxon>Eukaryota</taxon>
        <taxon>Fungi</taxon>
        <taxon>Dikarya</taxon>
        <taxon>Ascomycota</taxon>
        <taxon>Pezizomycotina</taxon>
        <taxon>Eurotiomycetes</taxon>
        <taxon>Eurotiomycetidae</taxon>
        <taxon>Eurotiales</taxon>
        <taxon>Aspergillaceae</taxon>
        <taxon>Penicillium</taxon>
        <taxon>Penicillium chrysogenum species complex</taxon>
    </lineage>
</organism>
<dbReference type="OrthoDB" id="205108at2759"/>
<dbReference type="PANTHER" id="PTHR31306:SF5">
    <property type="entry name" value="ALPHA-1,6-MANNOSYLTRANSFERASE MNN10-RELATED"/>
    <property type="match status" value="1"/>
</dbReference>
<keyword evidence="4" id="KW-1185">Reference proteome</keyword>
<evidence type="ECO:0000256" key="1">
    <source>
        <dbReference type="ARBA" id="ARBA00022676"/>
    </source>
</evidence>
<dbReference type="EMBL" id="AM920433">
    <property type="protein sequence ID" value="CAP94305.1"/>
    <property type="molecule type" value="Genomic_DNA"/>
</dbReference>
<dbReference type="GO" id="GO:0016757">
    <property type="term" value="F:glycosyltransferase activity"/>
    <property type="evidence" value="ECO:0007669"/>
    <property type="project" value="UniProtKB-KW"/>
</dbReference>
<dbReference type="OMA" id="PEEIGCY"/>
<gene>
    <name evidence="3" type="ORF">Pc18g00810</name>
    <name evidence="3" type="ORF">PCH_Pc18g00810</name>
</gene>
<keyword evidence="2" id="KW-0808">Transferase</keyword>
<accession>B6HBZ7</accession>
<evidence type="ECO:0000256" key="2">
    <source>
        <dbReference type="ARBA" id="ARBA00022679"/>
    </source>
</evidence>
<evidence type="ECO:0000313" key="3">
    <source>
        <dbReference type="EMBL" id="CAP94305.1"/>
    </source>
</evidence>
<dbReference type="STRING" id="500485.B6HBZ7"/>
<dbReference type="GO" id="GO:0000139">
    <property type="term" value="C:Golgi membrane"/>
    <property type="evidence" value="ECO:0007669"/>
    <property type="project" value="TreeGrafter"/>
</dbReference>
<name>B6HBZ7_PENRW</name>
<dbReference type="AlphaFoldDB" id="B6HBZ7"/>
<sequence>MVERVIRAGQHDWIWYMDFDILITNTSTSLTNLIHENLENATMPDAIDFLVTDDCNGLNDVRAFHDREKEQSGRSLGDQESMDLFLKSNAPLTQHVMRIPQWTINAFPEEIGCYDTHKMKWAKGMFVVHFAGAWAHVIGEDPTGHLMRKYEPEIL</sequence>
<evidence type="ECO:0000313" key="4">
    <source>
        <dbReference type="Proteomes" id="UP000000724"/>
    </source>
</evidence>
<dbReference type="HOGENOM" id="CLU_074018_0_0_1"/>
<dbReference type="Proteomes" id="UP000000724">
    <property type="component" value="Contig Pc00c18"/>
</dbReference>
<keyword evidence="1" id="KW-0328">Glycosyltransferase</keyword>
<dbReference type="VEuPathDB" id="FungiDB:PCH_Pc18g00810"/>
<dbReference type="eggNOG" id="KOG4748">
    <property type="taxonomic scope" value="Eukaryota"/>
</dbReference>